<reference evidence="1" key="1">
    <citation type="submission" date="2023-06" db="EMBL/GenBank/DDBJ databases">
        <title>Genome-scale phylogeny and comparative genomics of the fungal order Sordariales.</title>
        <authorList>
            <consortium name="Lawrence Berkeley National Laboratory"/>
            <person name="Hensen N."/>
            <person name="Bonometti L."/>
            <person name="Westerberg I."/>
            <person name="Brannstrom I.O."/>
            <person name="Guillou S."/>
            <person name="Cros-Aarteil S."/>
            <person name="Calhoun S."/>
            <person name="Haridas S."/>
            <person name="Kuo A."/>
            <person name="Mondo S."/>
            <person name="Pangilinan J."/>
            <person name="Riley R."/>
            <person name="Labutti K."/>
            <person name="Andreopoulos B."/>
            <person name="Lipzen A."/>
            <person name="Chen C."/>
            <person name="Yanf M."/>
            <person name="Daum C."/>
            <person name="Ng V."/>
            <person name="Clum A."/>
            <person name="Steindorff A."/>
            <person name="Ohm R."/>
            <person name="Martin F."/>
            <person name="Silar P."/>
            <person name="Natvig D."/>
            <person name="Lalanne C."/>
            <person name="Gautier V."/>
            <person name="Ament-Velasquez S.L."/>
            <person name="Kruys A."/>
            <person name="Hutchinson M.I."/>
            <person name="Powell A.J."/>
            <person name="Barry K."/>
            <person name="Miller A.N."/>
            <person name="Grigoriev I.V."/>
            <person name="Debuchy R."/>
            <person name="Gladieux P."/>
            <person name="Thoren M.H."/>
            <person name="Johannesson H."/>
        </authorList>
    </citation>
    <scope>NUCLEOTIDE SEQUENCE</scope>
    <source>
        <strain evidence="1">PSN4</strain>
    </source>
</reference>
<dbReference type="EMBL" id="MU839832">
    <property type="protein sequence ID" value="KAK1756266.1"/>
    <property type="molecule type" value="Genomic_DNA"/>
</dbReference>
<accession>A0AAJ0F5Y8</accession>
<proteinExistence type="predicted"/>
<gene>
    <name evidence="1" type="ORF">QBC47DRAFT_183627</name>
</gene>
<name>A0AAJ0F5Y8_9PEZI</name>
<evidence type="ECO:0000313" key="2">
    <source>
        <dbReference type="Proteomes" id="UP001239445"/>
    </source>
</evidence>
<sequence>MTGTCMAGASFWASGRDGFRNELLESLAIRDEYTKMVCISKHQPPCFCAGRHRAGDEICNFQNHWNENASSGDCTRASDRWWCSELPGFAGCQRPLVAALASSGQLVPSCISFGARRILEDVKLLLKPQSPDADSKSNPIEGRQHLRGEVGVVGPIRIMPPRVEDAKPDSSHLMHPVADVHQGQIGGDSSILCAGTLSQTRSLSR</sequence>
<protein>
    <submittedName>
        <fullName evidence="1">Uncharacterized protein</fullName>
    </submittedName>
</protein>
<organism evidence="1 2">
    <name type="scientific">Echria macrotheca</name>
    <dbReference type="NCBI Taxonomy" id="438768"/>
    <lineage>
        <taxon>Eukaryota</taxon>
        <taxon>Fungi</taxon>
        <taxon>Dikarya</taxon>
        <taxon>Ascomycota</taxon>
        <taxon>Pezizomycotina</taxon>
        <taxon>Sordariomycetes</taxon>
        <taxon>Sordariomycetidae</taxon>
        <taxon>Sordariales</taxon>
        <taxon>Schizotheciaceae</taxon>
        <taxon>Echria</taxon>
    </lineage>
</organism>
<dbReference type="AlphaFoldDB" id="A0AAJ0F5Y8"/>
<dbReference type="Proteomes" id="UP001239445">
    <property type="component" value="Unassembled WGS sequence"/>
</dbReference>
<evidence type="ECO:0000313" key="1">
    <source>
        <dbReference type="EMBL" id="KAK1756266.1"/>
    </source>
</evidence>
<keyword evidence="2" id="KW-1185">Reference proteome</keyword>
<comment type="caution">
    <text evidence="1">The sequence shown here is derived from an EMBL/GenBank/DDBJ whole genome shotgun (WGS) entry which is preliminary data.</text>
</comment>